<evidence type="ECO:0000256" key="2">
    <source>
        <dbReference type="ARBA" id="ARBA00022630"/>
    </source>
</evidence>
<dbReference type="Pfam" id="PF01565">
    <property type="entry name" value="FAD_binding_4"/>
    <property type="match status" value="1"/>
</dbReference>
<dbReference type="Gene3D" id="3.30.465.10">
    <property type="match status" value="1"/>
</dbReference>
<keyword evidence="2" id="KW-0285">Flavoprotein</keyword>
<feature type="domain" description="FAD-binding PCMH-type" evidence="5">
    <location>
        <begin position="35"/>
        <end position="206"/>
    </location>
</feature>
<evidence type="ECO:0000259" key="5">
    <source>
        <dbReference type="PROSITE" id="PS51387"/>
    </source>
</evidence>
<dbReference type="EMBL" id="VCAU01000019">
    <property type="protein sequence ID" value="KAF9891383.1"/>
    <property type="molecule type" value="Genomic_DNA"/>
</dbReference>
<evidence type="ECO:0000256" key="1">
    <source>
        <dbReference type="ARBA" id="ARBA00005466"/>
    </source>
</evidence>
<dbReference type="InterPro" id="IPR016169">
    <property type="entry name" value="FAD-bd_PCMH_sub2"/>
</dbReference>
<dbReference type="SUPFAM" id="SSF56176">
    <property type="entry name" value="FAD-binding/transporter-associated domain-like"/>
    <property type="match status" value="1"/>
</dbReference>
<protein>
    <recommendedName>
        <fullName evidence="5">FAD-binding PCMH-type domain-containing protein</fullName>
    </recommendedName>
</protein>
<sequence length="485" mass="53208">MACRDLSHKFPGQVLFHRSTECGKSERKYWAYQQQVLEPACVFEPAHSDQVAHMIQASQKYRCPFAVKSGGHGAFAGASNIEGGITMSLERLDEIHISDDSSLVTIGMGNIWLDVYERLEARKLAVAGGRYPSVGVGGLSLGGGQSFFASSRGWTCDNIRSYQVVLADCQVIEANETSHPDLHWALRGGGNNFGVVTKITMETFPMMDGKMWGGLRIHSEDQFAQVLHAANNLGNMEADENVNGAQIINFMSVQGKKLAVAILTHSVPEPNPPVMSEYLSIPAIVDTTHIRSLTNMSRELGSSEGQLRNVTHVLKARGTATFALNEDIMTYAKDVCYDTLAELANVENADPNCVFQIITKPQLEASVIKGGNAFDLKVKDGPLFLLNIQVGWTNGGDSQRVQQAAQNALERTISYGRENGWDQEFQYMNYAGEFQDVIASYGKLAKDRLMATAEKYDPKGVFQKLQPGYFKLEGDPSGNRSVFSG</sequence>
<accession>A0AAD4CS25</accession>
<dbReference type="PANTHER" id="PTHR42973:SF34">
    <property type="entry name" value="FAD BINDING DOMAIN PROTEIN (AFU_ORTHOLOGUE AFUA_3G02770)"/>
    <property type="match status" value="1"/>
</dbReference>
<dbReference type="InterPro" id="IPR006094">
    <property type="entry name" value="Oxid_FAD_bind_N"/>
</dbReference>
<dbReference type="InterPro" id="IPR036318">
    <property type="entry name" value="FAD-bd_PCMH-like_sf"/>
</dbReference>
<evidence type="ECO:0000256" key="3">
    <source>
        <dbReference type="ARBA" id="ARBA00022827"/>
    </source>
</evidence>
<gene>
    <name evidence="6" type="ORF">FE257_004239</name>
</gene>
<reference evidence="6" key="2">
    <citation type="submission" date="2020-02" db="EMBL/GenBank/DDBJ databases">
        <authorList>
            <person name="Gilchrist C.L.M."/>
            <person name="Chooi Y.-H."/>
        </authorList>
    </citation>
    <scope>NUCLEOTIDE SEQUENCE</scope>
    <source>
        <strain evidence="6">MST-FP2251</strain>
    </source>
</reference>
<evidence type="ECO:0000313" key="6">
    <source>
        <dbReference type="EMBL" id="KAF9891383.1"/>
    </source>
</evidence>
<proteinExistence type="inferred from homology"/>
<dbReference type="AlphaFoldDB" id="A0AAD4CS25"/>
<dbReference type="GO" id="GO:0016491">
    <property type="term" value="F:oxidoreductase activity"/>
    <property type="evidence" value="ECO:0007669"/>
    <property type="project" value="UniProtKB-KW"/>
</dbReference>
<dbReference type="PANTHER" id="PTHR42973">
    <property type="entry name" value="BINDING OXIDOREDUCTASE, PUTATIVE (AFU_ORTHOLOGUE AFUA_1G17690)-RELATED"/>
    <property type="match status" value="1"/>
</dbReference>
<reference evidence="6" key="1">
    <citation type="journal article" date="2019" name="Beilstein J. Org. Chem.">
        <title>Nanangenines: drimane sesquiterpenoids as the dominant metabolite cohort of a novel Australian fungus, Aspergillus nanangensis.</title>
        <authorList>
            <person name="Lacey H.J."/>
            <person name="Gilchrist C.L.M."/>
            <person name="Crombie A."/>
            <person name="Kalaitzis J.A."/>
            <person name="Vuong D."/>
            <person name="Rutledge P.J."/>
            <person name="Turner P."/>
            <person name="Pitt J.I."/>
            <person name="Lacey E."/>
            <person name="Chooi Y.H."/>
            <person name="Piggott A.M."/>
        </authorList>
    </citation>
    <scope>NUCLEOTIDE SEQUENCE</scope>
    <source>
        <strain evidence="6">MST-FP2251</strain>
    </source>
</reference>
<dbReference type="GO" id="GO:0071949">
    <property type="term" value="F:FAD binding"/>
    <property type="evidence" value="ECO:0007669"/>
    <property type="project" value="InterPro"/>
</dbReference>
<keyword evidence="7" id="KW-1185">Reference proteome</keyword>
<comment type="similarity">
    <text evidence="1">Belongs to the oxygen-dependent FAD-linked oxidoreductase family.</text>
</comment>
<organism evidence="6 7">
    <name type="scientific">Aspergillus nanangensis</name>
    <dbReference type="NCBI Taxonomy" id="2582783"/>
    <lineage>
        <taxon>Eukaryota</taxon>
        <taxon>Fungi</taxon>
        <taxon>Dikarya</taxon>
        <taxon>Ascomycota</taxon>
        <taxon>Pezizomycotina</taxon>
        <taxon>Eurotiomycetes</taxon>
        <taxon>Eurotiomycetidae</taxon>
        <taxon>Eurotiales</taxon>
        <taxon>Aspergillaceae</taxon>
        <taxon>Aspergillus</taxon>
        <taxon>Aspergillus subgen. Circumdati</taxon>
    </lineage>
</organism>
<name>A0AAD4CS25_ASPNN</name>
<comment type="caution">
    <text evidence="6">The sequence shown here is derived from an EMBL/GenBank/DDBJ whole genome shotgun (WGS) entry which is preliminary data.</text>
</comment>
<keyword evidence="3" id="KW-0274">FAD</keyword>
<evidence type="ECO:0000313" key="7">
    <source>
        <dbReference type="Proteomes" id="UP001194746"/>
    </source>
</evidence>
<dbReference type="Proteomes" id="UP001194746">
    <property type="component" value="Unassembled WGS sequence"/>
</dbReference>
<dbReference type="InterPro" id="IPR016166">
    <property type="entry name" value="FAD-bd_PCMH"/>
</dbReference>
<dbReference type="InterPro" id="IPR050416">
    <property type="entry name" value="FAD-linked_Oxidoreductase"/>
</dbReference>
<evidence type="ECO:0000256" key="4">
    <source>
        <dbReference type="ARBA" id="ARBA00023002"/>
    </source>
</evidence>
<dbReference type="PROSITE" id="PS51387">
    <property type="entry name" value="FAD_PCMH"/>
    <property type="match status" value="1"/>
</dbReference>
<keyword evidence="4" id="KW-0560">Oxidoreductase</keyword>